<name>A0A814III6_9BILA</name>
<gene>
    <name evidence="2" type="ORF">GPM918_LOCUS14891</name>
    <name evidence="1" type="ORF">OVA965_LOCUS11872</name>
    <name evidence="4" type="ORF">SRO942_LOCUS14891</name>
    <name evidence="3" type="ORF">TMI583_LOCUS11876</name>
</gene>
<proteinExistence type="predicted"/>
<keyword evidence="5" id="KW-1185">Reference proteome</keyword>
<dbReference type="Proteomes" id="UP000677228">
    <property type="component" value="Unassembled WGS sequence"/>
</dbReference>
<comment type="caution">
    <text evidence="2">The sequence shown here is derived from an EMBL/GenBank/DDBJ whole genome shotgun (WGS) entry which is preliminary data.</text>
</comment>
<evidence type="ECO:0000313" key="2">
    <source>
        <dbReference type="EMBL" id="CAF1023202.1"/>
    </source>
</evidence>
<evidence type="ECO:0000313" key="5">
    <source>
        <dbReference type="Proteomes" id="UP000663829"/>
    </source>
</evidence>
<dbReference type="EMBL" id="CAJOBC010003655">
    <property type="protein sequence ID" value="CAF3794522.1"/>
    <property type="molecule type" value="Genomic_DNA"/>
</dbReference>
<sequence>MGPHGREIRVHDSPCCLHPGECIPTKKGGYVICFPGSDKGPYPLRTQETYNESMGKVLRGITDDTQ</sequence>
<organism evidence="2 5">
    <name type="scientific">Didymodactylos carnosus</name>
    <dbReference type="NCBI Taxonomy" id="1234261"/>
    <lineage>
        <taxon>Eukaryota</taxon>
        <taxon>Metazoa</taxon>
        <taxon>Spiralia</taxon>
        <taxon>Gnathifera</taxon>
        <taxon>Rotifera</taxon>
        <taxon>Eurotatoria</taxon>
        <taxon>Bdelloidea</taxon>
        <taxon>Philodinida</taxon>
        <taxon>Philodinidae</taxon>
        <taxon>Didymodactylos</taxon>
    </lineage>
</organism>
<dbReference type="EMBL" id="CAJNOK010004673">
    <property type="protein sequence ID" value="CAF0945545.1"/>
    <property type="molecule type" value="Genomic_DNA"/>
</dbReference>
<evidence type="ECO:0000313" key="3">
    <source>
        <dbReference type="EMBL" id="CAF3720233.1"/>
    </source>
</evidence>
<protein>
    <submittedName>
        <fullName evidence="2">Uncharacterized protein</fullName>
    </submittedName>
</protein>
<dbReference type="Proteomes" id="UP000681722">
    <property type="component" value="Unassembled WGS sequence"/>
</dbReference>
<evidence type="ECO:0000313" key="1">
    <source>
        <dbReference type="EMBL" id="CAF0945545.1"/>
    </source>
</evidence>
<accession>A0A814III6</accession>
<dbReference type="Proteomes" id="UP000682733">
    <property type="component" value="Unassembled WGS sequence"/>
</dbReference>
<reference evidence="2" key="1">
    <citation type="submission" date="2021-02" db="EMBL/GenBank/DDBJ databases">
        <authorList>
            <person name="Nowell W R."/>
        </authorList>
    </citation>
    <scope>NUCLEOTIDE SEQUENCE</scope>
</reference>
<dbReference type="AlphaFoldDB" id="A0A814III6"/>
<dbReference type="EMBL" id="CAJOBA010004678">
    <property type="protein sequence ID" value="CAF3720233.1"/>
    <property type="molecule type" value="Genomic_DNA"/>
</dbReference>
<dbReference type="Proteomes" id="UP000663829">
    <property type="component" value="Unassembled WGS sequence"/>
</dbReference>
<evidence type="ECO:0000313" key="4">
    <source>
        <dbReference type="EMBL" id="CAF3794522.1"/>
    </source>
</evidence>
<dbReference type="EMBL" id="CAJNOQ010003655">
    <property type="protein sequence ID" value="CAF1023202.1"/>
    <property type="molecule type" value="Genomic_DNA"/>
</dbReference>